<dbReference type="Gene3D" id="1.10.10.10">
    <property type="entry name" value="Winged helix-like DNA-binding domain superfamily/Winged helix DNA-binding domain"/>
    <property type="match status" value="1"/>
</dbReference>
<accession>A0AA37HNW5</accession>
<dbReference type="Pfam" id="PF13545">
    <property type="entry name" value="HTH_Crp_2"/>
    <property type="match status" value="1"/>
</dbReference>
<dbReference type="Gene3D" id="2.60.120.10">
    <property type="entry name" value="Jelly Rolls"/>
    <property type="match status" value="1"/>
</dbReference>
<evidence type="ECO:0000313" key="7">
    <source>
        <dbReference type="Proteomes" id="UP001055108"/>
    </source>
</evidence>
<protein>
    <recommendedName>
        <fullName evidence="5">HTH crp-type domain-containing protein</fullName>
    </recommendedName>
</protein>
<dbReference type="PROSITE" id="PS51063">
    <property type="entry name" value="HTH_CRP_2"/>
    <property type="match status" value="1"/>
</dbReference>
<feature type="region of interest" description="Disordered" evidence="4">
    <location>
        <begin position="242"/>
        <end position="274"/>
    </location>
</feature>
<keyword evidence="3" id="KW-0804">Transcription</keyword>
<keyword evidence="1" id="KW-0805">Transcription regulation</keyword>
<dbReference type="Pfam" id="PF00027">
    <property type="entry name" value="cNMP_binding"/>
    <property type="match status" value="1"/>
</dbReference>
<reference evidence="6" key="1">
    <citation type="journal article" date="2016" name="Front. Microbiol.">
        <title>Genome Sequence of the Piezophilic, Mesophilic Sulfate-Reducing Bacterium Desulfovibrio indicus J2T.</title>
        <authorList>
            <person name="Cao J."/>
            <person name="Maignien L."/>
            <person name="Shao Z."/>
            <person name="Alain K."/>
            <person name="Jebbar M."/>
        </authorList>
    </citation>
    <scope>NUCLEOTIDE SEQUENCE</scope>
    <source>
        <strain evidence="6">NBRC 103626</strain>
    </source>
</reference>
<evidence type="ECO:0000313" key="6">
    <source>
        <dbReference type="EMBL" id="GJD78262.1"/>
    </source>
</evidence>
<feature type="compositionally biased region" description="Gly residues" evidence="4">
    <location>
        <begin position="264"/>
        <end position="274"/>
    </location>
</feature>
<dbReference type="SMART" id="SM00419">
    <property type="entry name" value="HTH_CRP"/>
    <property type="match status" value="1"/>
</dbReference>
<dbReference type="EMBL" id="BPQM01000029">
    <property type="protein sequence ID" value="GJD78262.1"/>
    <property type="molecule type" value="Genomic_DNA"/>
</dbReference>
<evidence type="ECO:0000256" key="2">
    <source>
        <dbReference type="ARBA" id="ARBA00023125"/>
    </source>
</evidence>
<dbReference type="SUPFAM" id="SSF51206">
    <property type="entry name" value="cAMP-binding domain-like"/>
    <property type="match status" value="1"/>
</dbReference>
<comment type="caution">
    <text evidence="6">The sequence shown here is derived from an EMBL/GenBank/DDBJ whole genome shotgun (WGS) entry which is preliminary data.</text>
</comment>
<dbReference type="InterPro" id="IPR036390">
    <property type="entry name" value="WH_DNA-bd_sf"/>
</dbReference>
<dbReference type="InterPro" id="IPR036388">
    <property type="entry name" value="WH-like_DNA-bd_sf"/>
</dbReference>
<organism evidence="6 7">
    <name type="scientific">Methylobacterium gregans</name>
    <dbReference type="NCBI Taxonomy" id="374424"/>
    <lineage>
        <taxon>Bacteria</taxon>
        <taxon>Pseudomonadati</taxon>
        <taxon>Pseudomonadota</taxon>
        <taxon>Alphaproteobacteria</taxon>
        <taxon>Hyphomicrobiales</taxon>
        <taxon>Methylobacteriaceae</taxon>
        <taxon>Methylobacterium</taxon>
    </lineage>
</organism>
<evidence type="ECO:0000256" key="1">
    <source>
        <dbReference type="ARBA" id="ARBA00023015"/>
    </source>
</evidence>
<keyword evidence="2" id="KW-0238">DNA-binding</keyword>
<dbReference type="Proteomes" id="UP001055108">
    <property type="component" value="Unassembled WGS sequence"/>
</dbReference>
<gene>
    <name evidence="6" type="ORF">NBEOAGPD_1476</name>
</gene>
<dbReference type="GO" id="GO:0006355">
    <property type="term" value="P:regulation of DNA-templated transcription"/>
    <property type="evidence" value="ECO:0007669"/>
    <property type="project" value="InterPro"/>
</dbReference>
<evidence type="ECO:0000256" key="3">
    <source>
        <dbReference type="ARBA" id="ARBA00023163"/>
    </source>
</evidence>
<sequence length="274" mass="30176">MPQRLIRKLEHFVRLSGGDKLALQGLAQKVRAVGAHEDIIREGDNPLHVNLILEGWACRYKQLADGRRQIISFFVPGDLCDPHVFVLRQMDHSIGSLTPLRFAQIPREALLGVTDRHPRITRALWWETLVTAAVQREWTVNIGQRSALERMAHLLCELFIRLRCVGLSEGNSCPLPVTQTELADATGLTSVHVNRTLQEMRSAGLIVLRSKTLTIPDPAALQKVALFDADYLHLEHEGAHLDANEPEELPNGSTPGTSGAAWTHGGGGSGTQHG</sequence>
<proteinExistence type="predicted"/>
<keyword evidence="7" id="KW-1185">Reference proteome</keyword>
<dbReference type="AlphaFoldDB" id="A0AA37HNW5"/>
<dbReference type="InterPro" id="IPR014710">
    <property type="entry name" value="RmlC-like_jellyroll"/>
</dbReference>
<dbReference type="InterPro" id="IPR018490">
    <property type="entry name" value="cNMP-bd_dom_sf"/>
</dbReference>
<feature type="domain" description="HTH crp-type" evidence="5">
    <location>
        <begin position="145"/>
        <end position="219"/>
    </location>
</feature>
<dbReference type="RefSeq" id="WP_238301976.1">
    <property type="nucleotide sequence ID" value="NZ_BPQM01000029.1"/>
</dbReference>
<name>A0AA37HNW5_9HYPH</name>
<reference evidence="6" key="2">
    <citation type="submission" date="2021-08" db="EMBL/GenBank/DDBJ databases">
        <authorList>
            <person name="Tani A."/>
            <person name="Ola A."/>
            <person name="Ogura Y."/>
            <person name="Katsura K."/>
            <person name="Hayashi T."/>
        </authorList>
    </citation>
    <scope>NUCLEOTIDE SEQUENCE</scope>
    <source>
        <strain evidence="6">NBRC 103626</strain>
    </source>
</reference>
<dbReference type="CDD" id="cd00038">
    <property type="entry name" value="CAP_ED"/>
    <property type="match status" value="1"/>
</dbReference>
<dbReference type="InterPro" id="IPR012318">
    <property type="entry name" value="HTH_CRP"/>
</dbReference>
<dbReference type="InterPro" id="IPR000595">
    <property type="entry name" value="cNMP-bd_dom"/>
</dbReference>
<evidence type="ECO:0000259" key="5">
    <source>
        <dbReference type="PROSITE" id="PS51063"/>
    </source>
</evidence>
<evidence type="ECO:0000256" key="4">
    <source>
        <dbReference type="SAM" id="MobiDB-lite"/>
    </source>
</evidence>
<dbReference type="GO" id="GO:0003677">
    <property type="term" value="F:DNA binding"/>
    <property type="evidence" value="ECO:0007669"/>
    <property type="project" value="UniProtKB-KW"/>
</dbReference>
<dbReference type="SUPFAM" id="SSF46785">
    <property type="entry name" value="Winged helix' DNA-binding domain"/>
    <property type="match status" value="1"/>
</dbReference>